<dbReference type="AlphaFoldDB" id="A0A9D0YQG6"/>
<feature type="domain" description="HTH cro/C1-type" evidence="2">
    <location>
        <begin position="4"/>
        <end position="58"/>
    </location>
</feature>
<dbReference type="PROSITE" id="PS50943">
    <property type="entry name" value="HTH_CROC1"/>
    <property type="match status" value="1"/>
</dbReference>
<dbReference type="GO" id="GO:0003677">
    <property type="term" value="F:DNA binding"/>
    <property type="evidence" value="ECO:0007669"/>
    <property type="project" value="UniProtKB-KW"/>
</dbReference>
<dbReference type="PANTHER" id="PTHR46558:SF14">
    <property type="entry name" value="HTH-TYPE TRANSCRIPTIONAL REGULATOR ANSR"/>
    <property type="match status" value="1"/>
</dbReference>
<dbReference type="CDD" id="cd00093">
    <property type="entry name" value="HTH_XRE"/>
    <property type="match status" value="1"/>
</dbReference>
<dbReference type="Pfam" id="PF01381">
    <property type="entry name" value="HTH_3"/>
    <property type="match status" value="1"/>
</dbReference>
<sequence length="106" mass="12066">MLRLKQLREERHLSQAGLALNLNLSQSTVSAYEVGDRTPDLETLVAIAQFFGVSLDYLAGLTEQKRLMAQSDLTPEELAHLYAYRQLNPRQQERVEAYMDGLRDQG</sequence>
<organism evidence="3 4">
    <name type="scientific">Candidatus Enterenecus faecium</name>
    <dbReference type="NCBI Taxonomy" id="2840780"/>
    <lineage>
        <taxon>Bacteria</taxon>
        <taxon>Bacillati</taxon>
        <taxon>Bacillota</taxon>
        <taxon>Clostridia</taxon>
        <taxon>Eubacteriales</taxon>
        <taxon>Candidatus Enterenecus</taxon>
    </lineage>
</organism>
<evidence type="ECO:0000259" key="2">
    <source>
        <dbReference type="PROSITE" id="PS50943"/>
    </source>
</evidence>
<dbReference type="EMBL" id="DVFO01000011">
    <property type="protein sequence ID" value="HIQ60257.1"/>
    <property type="molecule type" value="Genomic_DNA"/>
</dbReference>
<dbReference type="SUPFAM" id="SSF47413">
    <property type="entry name" value="lambda repressor-like DNA-binding domains"/>
    <property type="match status" value="1"/>
</dbReference>
<protein>
    <submittedName>
        <fullName evidence="3">Helix-turn-helix transcriptional regulator</fullName>
    </submittedName>
</protein>
<reference evidence="3" key="2">
    <citation type="journal article" date="2021" name="PeerJ">
        <title>Extensive microbial diversity within the chicken gut microbiome revealed by metagenomics and culture.</title>
        <authorList>
            <person name="Gilroy R."/>
            <person name="Ravi A."/>
            <person name="Getino M."/>
            <person name="Pursley I."/>
            <person name="Horton D.L."/>
            <person name="Alikhan N.F."/>
            <person name="Baker D."/>
            <person name="Gharbi K."/>
            <person name="Hall N."/>
            <person name="Watson M."/>
            <person name="Adriaenssens E.M."/>
            <person name="Foster-Nyarko E."/>
            <person name="Jarju S."/>
            <person name="Secka A."/>
            <person name="Antonio M."/>
            <person name="Oren A."/>
            <person name="Chaudhuri R.R."/>
            <person name="La Ragione R."/>
            <person name="Hildebrand F."/>
            <person name="Pallen M.J."/>
        </authorList>
    </citation>
    <scope>NUCLEOTIDE SEQUENCE</scope>
    <source>
        <strain evidence="3">ChiGjej2B2-12916</strain>
    </source>
</reference>
<accession>A0A9D0YQG6</accession>
<dbReference type="Gene3D" id="1.10.260.40">
    <property type="entry name" value="lambda repressor-like DNA-binding domains"/>
    <property type="match status" value="1"/>
</dbReference>
<name>A0A9D0YQG6_9FIRM</name>
<dbReference type="Proteomes" id="UP000886879">
    <property type="component" value="Unassembled WGS sequence"/>
</dbReference>
<gene>
    <name evidence="3" type="ORF">IAD31_01450</name>
</gene>
<reference evidence="3" key="1">
    <citation type="submission" date="2020-10" db="EMBL/GenBank/DDBJ databases">
        <authorList>
            <person name="Gilroy R."/>
        </authorList>
    </citation>
    <scope>NUCLEOTIDE SEQUENCE</scope>
    <source>
        <strain evidence="3">ChiGjej2B2-12916</strain>
    </source>
</reference>
<keyword evidence="1" id="KW-0238">DNA-binding</keyword>
<evidence type="ECO:0000313" key="4">
    <source>
        <dbReference type="Proteomes" id="UP000886879"/>
    </source>
</evidence>
<dbReference type="InterPro" id="IPR010982">
    <property type="entry name" value="Lambda_DNA-bd_dom_sf"/>
</dbReference>
<comment type="caution">
    <text evidence="3">The sequence shown here is derived from an EMBL/GenBank/DDBJ whole genome shotgun (WGS) entry which is preliminary data.</text>
</comment>
<dbReference type="PANTHER" id="PTHR46558">
    <property type="entry name" value="TRACRIPTIONAL REGULATORY PROTEIN-RELATED-RELATED"/>
    <property type="match status" value="1"/>
</dbReference>
<dbReference type="InterPro" id="IPR001387">
    <property type="entry name" value="Cro/C1-type_HTH"/>
</dbReference>
<dbReference type="SMART" id="SM00530">
    <property type="entry name" value="HTH_XRE"/>
    <property type="match status" value="1"/>
</dbReference>
<evidence type="ECO:0000313" key="3">
    <source>
        <dbReference type="EMBL" id="HIQ60257.1"/>
    </source>
</evidence>
<proteinExistence type="predicted"/>
<evidence type="ECO:0000256" key="1">
    <source>
        <dbReference type="ARBA" id="ARBA00023125"/>
    </source>
</evidence>